<dbReference type="AlphaFoldDB" id="A0A0R1LQM1"/>
<dbReference type="PANTHER" id="PTHR34580:SF1">
    <property type="entry name" value="PROTEIN PAFC"/>
    <property type="match status" value="1"/>
</dbReference>
<dbReference type="InterPro" id="IPR001034">
    <property type="entry name" value="DeoR_HTH"/>
</dbReference>
<dbReference type="PIRSF" id="PIRSF016838">
    <property type="entry name" value="PafC"/>
    <property type="match status" value="1"/>
</dbReference>
<comment type="caution">
    <text evidence="4">The sequence shown here is derived from an EMBL/GenBank/DDBJ whole genome shotgun (WGS) entry which is preliminary data.</text>
</comment>
<protein>
    <submittedName>
        <fullName evidence="4">Transcriptional regulator, deor family</fullName>
    </submittedName>
</protein>
<evidence type="ECO:0000313" key="4">
    <source>
        <dbReference type="EMBL" id="KRK95923.1"/>
    </source>
</evidence>
<dbReference type="STRING" id="1423715.FD25_GL002383"/>
<dbReference type="Proteomes" id="UP000051955">
    <property type="component" value="Unassembled WGS sequence"/>
</dbReference>
<dbReference type="PROSITE" id="PS51000">
    <property type="entry name" value="HTH_DEOR_2"/>
    <property type="match status" value="1"/>
</dbReference>
<dbReference type="InterPro" id="IPR026881">
    <property type="entry name" value="WYL_dom"/>
</dbReference>
<dbReference type="PROSITE" id="PS52050">
    <property type="entry name" value="WYL"/>
    <property type="match status" value="1"/>
</dbReference>
<sequence>MKIERLIAIVMLLLENETMSATTLAHRFNVSKRTILRDMNTLNLARIPIYAVRGINGGFGIMATYKFDKRLLTVTDLQNILIALAKLNDWTLDDQTRMTLDKIRALLPQAHDPANFSVSDAPTTGRQQLAALRKTLLAAIQQSTLARITYVDRLGHQTVRRIEPYQLVYRNASWYLLAYSLERDAFRTFKLARIVTLTILESTFVKRELPTTSPVQPVPTDFKLVKLTVLVKKDVRDKLIEGIDTEPLVEVDQTHYQTAFVIPDNEYGYRYIAEFGTSLQVCSPAAFIAHYKAWLLQIIQQNGQIL</sequence>
<dbReference type="Pfam" id="PF13280">
    <property type="entry name" value="WYL"/>
    <property type="match status" value="1"/>
</dbReference>
<keyword evidence="5" id="KW-1185">Reference proteome</keyword>
<evidence type="ECO:0000256" key="1">
    <source>
        <dbReference type="ARBA" id="ARBA00023015"/>
    </source>
</evidence>
<keyword evidence="2" id="KW-0804">Transcription</keyword>
<dbReference type="EMBL" id="AZDV01000005">
    <property type="protein sequence ID" value="KRK95923.1"/>
    <property type="molecule type" value="Genomic_DNA"/>
</dbReference>
<dbReference type="PATRIC" id="fig|1423715.3.peg.2460"/>
<name>A0A0R1LQM1_9LACO</name>
<keyword evidence="1" id="KW-0805">Transcription regulation</keyword>
<evidence type="ECO:0000256" key="2">
    <source>
        <dbReference type="ARBA" id="ARBA00023163"/>
    </source>
</evidence>
<evidence type="ECO:0000313" key="5">
    <source>
        <dbReference type="Proteomes" id="UP000051955"/>
    </source>
</evidence>
<dbReference type="SUPFAM" id="SSF46785">
    <property type="entry name" value="Winged helix' DNA-binding domain"/>
    <property type="match status" value="1"/>
</dbReference>
<dbReference type="GO" id="GO:0003700">
    <property type="term" value="F:DNA-binding transcription factor activity"/>
    <property type="evidence" value="ECO:0007669"/>
    <property type="project" value="InterPro"/>
</dbReference>
<dbReference type="InterPro" id="IPR028349">
    <property type="entry name" value="PafC-like"/>
</dbReference>
<organism evidence="4 5">
    <name type="scientific">Levilactobacillus acidifarinae DSM 19394 = JCM 15949</name>
    <dbReference type="NCBI Taxonomy" id="1423715"/>
    <lineage>
        <taxon>Bacteria</taxon>
        <taxon>Bacillati</taxon>
        <taxon>Bacillota</taxon>
        <taxon>Bacilli</taxon>
        <taxon>Lactobacillales</taxon>
        <taxon>Lactobacillaceae</taxon>
        <taxon>Levilactobacillus</taxon>
    </lineage>
</organism>
<gene>
    <name evidence="4" type="ORF">FD25_GL002383</name>
</gene>
<reference evidence="4 5" key="1">
    <citation type="journal article" date="2015" name="Genome Announc.">
        <title>Expanding the biotechnology potential of lactobacilli through comparative genomics of 213 strains and associated genera.</title>
        <authorList>
            <person name="Sun Z."/>
            <person name="Harris H.M."/>
            <person name="McCann A."/>
            <person name="Guo C."/>
            <person name="Argimon S."/>
            <person name="Zhang W."/>
            <person name="Yang X."/>
            <person name="Jeffery I.B."/>
            <person name="Cooney J.C."/>
            <person name="Kagawa T.F."/>
            <person name="Liu W."/>
            <person name="Song Y."/>
            <person name="Salvetti E."/>
            <person name="Wrobel A."/>
            <person name="Rasinkangas P."/>
            <person name="Parkhill J."/>
            <person name="Rea M.C."/>
            <person name="O'Sullivan O."/>
            <person name="Ritari J."/>
            <person name="Douillard F.P."/>
            <person name="Paul Ross R."/>
            <person name="Yang R."/>
            <person name="Briner A.E."/>
            <person name="Felis G.E."/>
            <person name="de Vos W.M."/>
            <person name="Barrangou R."/>
            <person name="Klaenhammer T.R."/>
            <person name="Caufield P.W."/>
            <person name="Cui Y."/>
            <person name="Zhang H."/>
            <person name="O'Toole P.W."/>
        </authorList>
    </citation>
    <scope>NUCLEOTIDE SEQUENCE [LARGE SCALE GENOMIC DNA]</scope>
    <source>
        <strain evidence="4 5">DSM 19394</strain>
    </source>
</reference>
<dbReference type="InterPro" id="IPR013196">
    <property type="entry name" value="HTH_11"/>
</dbReference>
<dbReference type="RefSeq" id="WP_057801144.1">
    <property type="nucleotide sequence ID" value="NZ_AZDV01000005.1"/>
</dbReference>
<evidence type="ECO:0000259" key="3">
    <source>
        <dbReference type="PROSITE" id="PS51000"/>
    </source>
</evidence>
<feature type="domain" description="HTH deoR-type" evidence="3">
    <location>
        <begin position="2"/>
        <end position="61"/>
    </location>
</feature>
<proteinExistence type="predicted"/>
<dbReference type="InterPro" id="IPR036390">
    <property type="entry name" value="WH_DNA-bd_sf"/>
</dbReference>
<dbReference type="InterPro" id="IPR051534">
    <property type="entry name" value="CBASS_pafABC_assoc_protein"/>
</dbReference>
<dbReference type="PANTHER" id="PTHR34580">
    <property type="match status" value="1"/>
</dbReference>
<dbReference type="InterPro" id="IPR036388">
    <property type="entry name" value="WH-like_DNA-bd_sf"/>
</dbReference>
<dbReference type="Gene3D" id="1.10.10.10">
    <property type="entry name" value="Winged helix-like DNA-binding domain superfamily/Winged helix DNA-binding domain"/>
    <property type="match status" value="1"/>
</dbReference>
<dbReference type="OrthoDB" id="9815009at2"/>
<dbReference type="Pfam" id="PF08279">
    <property type="entry name" value="HTH_11"/>
    <property type="match status" value="1"/>
</dbReference>
<accession>A0A0R1LQM1</accession>